<organism evidence="3 4">
    <name type="scientific">Haloquadratum walsbyi (strain DSM 16854 / JCM 12705 / C23)</name>
    <dbReference type="NCBI Taxonomy" id="768065"/>
    <lineage>
        <taxon>Archaea</taxon>
        <taxon>Methanobacteriati</taxon>
        <taxon>Methanobacteriota</taxon>
        <taxon>Stenosarchaea group</taxon>
        <taxon>Halobacteria</taxon>
        <taxon>Halobacteriales</taxon>
        <taxon>Haloferacaceae</taxon>
        <taxon>Haloquadratum</taxon>
    </lineage>
</organism>
<dbReference type="AlphaFoldDB" id="G0LHX4"/>
<dbReference type="Proteomes" id="UP000007954">
    <property type="component" value="Chromosome"/>
</dbReference>
<dbReference type="Pfam" id="PF25938">
    <property type="entry name" value="DUF7981"/>
    <property type="match status" value="1"/>
</dbReference>
<gene>
    <name evidence="3" type="ordered locus">Hqrw_1409</name>
</gene>
<proteinExistence type="predicted"/>
<accession>G0LHX4</accession>
<dbReference type="InterPro" id="IPR058287">
    <property type="entry name" value="DUF7981"/>
</dbReference>
<keyword evidence="1" id="KW-0472">Membrane</keyword>
<feature type="transmembrane region" description="Helical" evidence="1">
    <location>
        <begin position="7"/>
        <end position="28"/>
    </location>
</feature>
<evidence type="ECO:0000313" key="4">
    <source>
        <dbReference type="Proteomes" id="UP000007954"/>
    </source>
</evidence>
<evidence type="ECO:0000259" key="2">
    <source>
        <dbReference type="Pfam" id="PF25938"/>
    </source>
</evidence>
<keyword evidence="1" id="KW-1133">Transmembrane helix</keyword>
<evidence type="ECO:0000313" key="3">
    <source>
        <dbReference type="EMBL" id="CCC39362.1"/>
    </source>
</evidence>
<dbReference type="GeneID" id="12446064"/>
<sequence>MKRIISALLWGLLGILLFGVLIQAYYLLIGPVNIGLWILVAIAVMIGIIVASTAYIFEVRLLSNRRF</sequence>
<feature type="domain" description="DUF7981" evidence="2">
    <location>
        <begin position="1"/>
        <end position="66"/>
    </location>
</feature>
<dbReference type="KEGG" id="hwc:Hqrw_1409"/>
<keyword evidence="1" id="KW-0812">Transmembrane</keyword>
<feature type="transmembrane region" description="Helical" evidence="1">
    <location>
        <begin position="34"/>
        <end position="57"/>
    </location>
</feature>
<dbReference type="RefSeq" id="WP_014555239.1">
    <property type="nucleotide sequence ID" value="NC_017459.1"/>
</dbReference>
<reference evidence="3 4" key="1">
    <citation type="journal article" date="2011" name="PLoS ONE">
        <title>Haloquadratum walsbyi: limited diversity in a global pond.</title>
        <authorList>
            <person name="Dyall-Smith M."/>
            <person name="Pfeiffer F."/>
            <person name="Klee K."/>
            <person name="Palm P."/>
            <person name="Gross K."/>
            <person name="Schuster S.C."/>
            <person name="Rampp M."/>
            <person name="Oesterhelt D."/>
        </authorList>
    </citation>
    <scope>NUCLEOTIDE SEQUENCE [LARGE SCALE GENOMIC DNA]</scope>
    <source>
        <strain evidence="4">DSM 16854 / JCM 12705 / C23</strain>
    </source>
</reference>
<dbReference type="HOGENOM" id="CLU_184943_0_0_2"/>
<evidence type="ECO:0000256" key="1">
    <source>
        <dbReference type="SAM" id="Phobius"/>
    </source>
</evidence>
<protein>
    <recommendedName>
        <fullName evidence="2">DUF7981 domain-containing protein</fullName>
    </recommendedName>
</protein>
<name>G0LHX4_HALWC</name>
<dbReference type="EMBL" id="FR746099">
    <property type="protein sequence ID" value="CCC39362.1"/>
    <property type="molecule type" value="Genomic_DNA"/>
</dbReference>